<dbReference type="InterPro" id="IPR022171">
    <property type="entry name" value="PPE_C"/>
</dbReference>
<dbReference type="EMBL" id="AP017624">
    <property type="protein sequence ID" value="BAV41496.1"/>
    <property type="molecule type" value="Genomic_DNA"/>
</dbReference>
<gene>
    <name evidence="6" type="ORF">SHTP_2367</name>
</gene>
<evidence type="ECO:0000256" key="2">
    <source>
        <dbReference type="SAM" id="MobiDB-lite"/>
    </source>
</evidence>
<dbReference type="InterPro" id="IPR038332">
    <property type="entry name" value="PPE_sf"/>
</dbReference>
<sequence length="442" mass="44037">MDFALLPPEINSARMYAGPGSGPMLAAAAAWDGLAAELHSTASSYQLVVAGLTTGPWVGPSSVSMAAAAASYVAWTRITATQAEQAASQAAAAVAAYEAAIAETVPPPEVAANRALLMMLVATNLFGQNTPAIASTEAQYAAMWAQDSAAMYGYAGSSASATQLTPFDSPPSDTAPSGLATQAAAVAQVAETSAGNVQSTVARTPQALAAVPNTLNSLAAPAALPTLTPLELLDLLSGLSGLFIDPEIGAAGLGVDSFVGITALPYDIVGYLIGVHTDDIVSGWAGLETWPGLASVPPTPFPAAITNLGGSAISAGLGEANSISGLSVPSAWTVSAPAIRTLALELPGTSVAAAAEASSGGLLGQMALASVAGRAIAGTSGLGRRDRPGGATTRDQAAPQTGAPTGPITSIAAELRELAALRDSGILTEEEFTEQKQRLLPH</sequence>
<proteinExistence type="inferred from homology"/>
<comment type="similarity">
    <text evidence="1">Belongs to the mycobacterial PPE family.</text>
</comment>
<protein>
    <submittedName>
        <fullName evidence="6">PPE family protein</fullName>
    </submittedName>
</protein>
<dbReference type="Pfam" id="PF12484">
    <property type="entry name" value="PPE-SVP"/>
    <property type="match status" value="1"/>
</dbReference>
<feature type="domain" description="SHOCT" evidence="4">
    <location>
        <begin position="413"/>
        <end position="440"/>
    </location>
</feature>
<dbReference type="Gene3D" id="1.20.1260.20">
    <property type="entry name" value="PPE superfamily"/>
    <property type="match status" value="1"/>
</dbReference>
<accession>A0A1B4Y370</accession>
<evidence type="ECO:0000313" key="6">
    <source>
        <dbReference type="EMBL" id="BAV41496.1"/>
    </source>
</evidence>
<dbReference type="RefSeq" id="WP_096370732.1">
    <property type="nucleotide sequence ID" value="NZ_AP017624.1"/>
</dbReference>
<feature type="region of interest" description="Disordered" evidence="2">
    <location>
        <begin position="379"/>
        <end position="407"/>
    </location>
</feature>
<dbReference type="FunFam" id="1.20.1260.20:FF:000001">
    <property type="entry name" value="PPE family protein PPE41"/>
    <property type="match status" value="1"/>
</dbReference>
<evidence type="ECO:0000313" key="7">
    <source>
        <dbReference type="Proteomes" id="UP000218067"/>
    </source>
</evidence>
<evidence type="ECO:0000259" key="5">
    <source>
        <dbReference type="Pfam" id="PF12484"/>
    </source>
</evidence>
<dbReference type="PANTHER" id="PTHR46766:SF1">
    <property type="entry name" value="GLUTAMINE-RICH PROTEIN 2"/>
    <property type="match status" value="1"/>
</dbReference>
<dbReference type="GeneID" id="93436975"/>
<dbReference type="Pfam" id="PF00823">
    <property type="entry name" value="PPE"/>
    <property type="match status" value="1"/>
</dbReference>
<dbReference type="SUPFAM" id="SSF140459">
    <property type="entry name" value="PE/PPE dimer-like"/>
    <property type="match status" value="1"/>
</dbReference>
<dbReference type="InterPro" id="IPR018649">
    <property type="entry name" value="SHOCT"/>
</dbReference>
<dbReference type="Pfam" id="PF09851">
    <property type="entry name" value="SHOCT"/>
    <property type="match status" value="1"/>
</dbReference>
<name>A0A1B4Y370_MYCUL</name>
<feature type="domain" description="PPE" evidence="3">
    <location>
        <begin position="2"/>
        <end position="165"/>
    </location>
</feature>
<evidence type="ECO:0000256" key="1">
    <source>
        <dbReference type="ARBA" id="ARBA00010652"/>
    </source>
</evidence>
<feature type="domain" description="PPE family C-terminal" evidence="5">
    <location>
        <begin position="314"/>
        <end position="382"/>
    </location>
</feature>
<dbReference type="AlphaFoldDB" id="A0A1B4Y370"/>
<dbReference type="PANTHER" id="PTHR46766">
    <property type="entry name" value="GLUTAMINE-RICH PROTEIN 2"/>
    <property type="match status" value="1"/>
</dbReference>
<evidence type="ECO:0000259" key="3">
    <source>
        <dbReference type="Pfam" id="PF00823"/>
    </source>
</evidence>
<dbReference type="InterPro" id="IPR000030">
    <property type="entry name" value="PPE_dom"/>
</dbReference>
<organism evidence="6 7">
    <name type="scientific">Mycobacterium ulcerans subsp. shinshuense</name>
    <dbReference type="NCBI Taxonomy" id="1124626"/>
    <lineage>
        <taxon>Bacteria</taxon>
        <taxon>Bacillati</taxon>
        <taxon>Actinomycetota</taxon>
        <taxon>Actinomycetes</taxon>
        <taxon>Mycobacteriales</taxon>
        <taxon>Mycobacteriaceae</taxon>
        <taxon>Mycobacterium</taxon>
        <taxon>Mycobacterium ulcerans group</taxon>
    </lineage>
</organism>
<dbReference type="GO" id="GO:0052572">
    <property type="term" value="P:response to host immune response"/>
    <property type="evidence" value="ECO:0007669"/>
    <property type="project" value="TreeGrafter"/>
</dbReference>
<evidence type="ECO:0000259" key="4">
    <source>
        <dbReference type="Pfam" id="PF09851"/>
    </source>
</evidence>
<reference evidence="6 7" key="1">
    <citation type="submission" date="2016-08" db="EMBL/GenBank/DDBJ databases">
        <title>Complete genome sequence of Mycobacterium shinshuense, a subspecies of M. ulcerans.</title>
        <authorList>
            <person name="Yoshida M."/>
            <person name="Ogura Y."/>
            <person name="Hayashi T."/>
            <person name="Hoshino Y."/>
        </authorList>
    </citation>
    <scope>NUCLEOTIDE SEQUENCE [LARGE SCALE GENOMIC DNA]</scope>
    <source>
        <strain evidence="7">ATCC 33728</strain>
    </source>
</reference>
<feature type="compositionally biased region" description="Polar residues" evidence="2">
    <location>
        <begin position="393"/>
        <end position="403"/>
    </location>
</feature>
<dbReference type="Proteomes" id="UP000218067">
    <property type="component" value="Chromosome"/>
</dbReference>